<dbReference type="Proteomes" id="UP000002277">
    <property type="component" value="Unplaced"/>
</dbReference>
<dbReference type="GeneTree" id="ENSGT00910000148643"/>
<accession>A0A2I3TEF1</accession>
<dbReference type="InParanoid" id="A0A2I3TEF1"/>
<proteinExistence type="predicted"/>
<dbReference type="AlphaFoldDB" id="A0A2I3TEF1"/>
<reference evidence="1" key="2">
    <citation type="submission" date="2025-09" db="UniProtKB">
        <authorList>
            <consortium name="Ensembl"/>
        </authorList>
    </citation>
    <scope>IDENTIFICATION</scope>
</reference>
<evidence type="ECO:0000313" key="2">
    <source>
        <dbReference type="Proteomes" id="UP000002277"/>
    </source>
</evidence>
<name>A0A2I3TEF1_PANTR</name>
<protein>
    <submittedName>
        <fullName evidence="1">Uncharacterized protein</fullName>
    </submittedName>
</protein>
<evidence type="ECO:0000313" key="1">
    <source>
        <dbReference type="Ensembl" id="ENSPTRP00000087579.1"/>
    </source>
</evidence>
<organism evidence="1 2">
    <name type="scientific">Pan troglodytes</name>
    <name type="common">Chimpanzee</name>
    <dbReference type="NCBI Taxonomy" id="9598"/>
    <lineage>
        <taxon>Eukaryota</taxon>
        <taxon>Metazoa</taxon>
        <taxon>Chordata</taxon>
        <taxon>Craniata</taxon>
        <taxon>Vertebrata</taxon>
        <taxon>Euteleostomi</taxon>
        <taxon>Mammalia</taxon>
        <taxon>Eutheria</taxon>
        <taxon>Euarchontoglires</taxon>
        <taxon>Primates</taxon>
        <taxon>Haplorrhini</taxon>
        <taxon>Catarrhini</taxon>
        <taxon>Hominidae</taxon>
        <taxon>Pan</taxon>
    </lineage>
</organism>
<keyword evidence="2" id="KW-1185">Reference proteome</keyword>
<reference evidence="1" key="1">
    <citation type="submission" date="2025-08" db="UniProtKB">
        <authorList>
            <consortium name="Ensembl"/>
        </authorList>
    </citation>
    <scope>IDENTIFICATION</scope>
</reference>
<dbReference type="Ensembl" id="ENSPTRT00000102914.1">
    <property type="protein sequence ID" value="ENSPTRP00000087579.1"/>
    <property type="gene ID" value="ENSPTRG00000050035.1"/>
</dbReference>
<sequence>MSPQQERFGNSKAPLRRAKLLGCERRDRERNRLQPFREFWCLVRSRLLVAGQRV</sequence>